<keyword evidence="3" id="KW-1185">Reference proteome</keyword>
<name>A0A8J3BRI4_9ACTN</name>
<evidence type="ECO:0000313" key="2">
    <source>
        <dbReference type="EMBL" id="GGK28170.1"/>
    </source>
</evidence>
<sequence length="107" mass="11745">MTGAQSERELTAAARAFDHGDVDYAAQIEEDPPPPAETEPMVMRGVRLPVELDRRVRAAAERAGIPFSTLIREWIELGLTEAEDDRTIPLAALRRAIAHATQSIRAA</sequence>
<accession>A0A8J3BRI4</accession>
<organism evidence="2 3">
    <name type="scientific">Pilimelia terevasa</name>
    <dbReference type="NCBI Taxonomy" id="53372"/>
    <lineage>
        <taxon>Bacteria</taxon>
        <taxon>Bacillati</taxon>
        <taxon>Actinomycetota</taxon>
        <taxon>Actinomycetes</taxon>
        <taxon>Micromonosporales</taxon>
        <taxon>Micromonosporaceae</taxon>
        <taxon>Pilimelia</taxon>
    </lineage>
</organism>
<dbReference type="RefSeq" id="WP_189114064.1">
    <property type="nucleotide sequence ID" value="NZ_BMQC01000006.1"/>
</dbReference>
<feature type="region of interest" description="Disordered" evidence="1">
    <location>
        <begin position="21"/>
        <end position="40"/>
    </location>
</feature>
<reference evidence="2" key="2">
    <citation type="submission" date="2020-09" db="EMBL/GenBank/DDBJ databases">
        <authorList>
            <person name="Sun Q."/>
            <person name="Ohkuma M."/>
        </authorList>
    </citation>
    <scope>NUCLEOTIDE SEQUENCE</scope>
    <source>
        <strain evidence="2">JCM 3091</strain>
    </source>
</reference>
<dbReference type="AlphaFoldDB" id="A0A8J3BRI4"/>
<evidence type="ECO:0000256" key="1">
    <source>
        <dbReference type="SAM" id="MobiDB-lite"/>
    </source>
</evidence>
<gene>
    <name evidence="2" type="ORF">GCM10010124_20990</name>
</gene>
<reference evidence="2" key="1">
    <citation type="journal article" date="2014" name="Int. J. Syst. Evol. Microbiol.">
        <title>Complete genome sequence of Corynebacterium casei LMG S-19264T (=DSM 44701T), isolated from a smear-ripened cheese.</title>
        <authorList>
            <consortium name="US DOE Joint Genome Institute (JGI-PGF)"/>
            <person name="Walter F."/>
            <person name="Albersmeier A."/>
            <person name="Kalinowski J."/>
            <person name="Ruckert C."/>
        </authorList>
    </citation>
    <scope>NUCLEOTIDE SEQUENCE</scope>
    <source>
        <strain evidence="2">JCM 3091</strain>
    </source>
</reference>
<dbReference type="EMBL" id="BMQC01000006">
    <property type="protein sequence ID" value="GGK28170.1"/>
    <property type="molecule type" value="Genomic_DNA"/>
</dbReference>
<comment type="caution">
    <text evidence="2">The sequence shown here is derived from an EMBL/GenBank/DDBJ whole genome shotgun (WGS) entry which is preliminary data.</text>
</comment>
<proteinExistence type="predicted"/>
<evidence type="ECO:0000313" key="3">
    <source>
        <dbReference type="Proteomes" id="UP000662200"/>
    </source>
</evidence>
<protein>
    <recommendedName>
        <fullName evidence="4">Ribbon-helix-helix protein CopG domain-containing protein</fullName>
    </recommendedName>
</protein>
<dbReference type="Proteomes" id="UP000662200">
    <property type="component" value="Unassembled WGS sequence"/>
</dbReference>
<evidence type="ECO:0008006" key="4">
    <source>
        <dbReference type="Google" id="ProtNLM"/>
    </source>
</evidence>